<evidence type="ECO:0000313" key="1">
    <source>
        <dbReference type="EMBL" id="MFC4893081.1"/>
    </source>
</evidence>
<gene>
    <name evidence="1" type="ORF">ACFPDQ_08470</name>
</gene>
<keyword evidence="2" id="KW-1185">Reference proteome</keyword>
<name>A0ABV9TE77_9GAMM</name>
<comment type="caution">
    <text evidence="1">The sequence shown here is derived from an EMBL/GenBank/DDBJ whole genome shotgun (WGS) entry which is preliminary data.</text>
</comment>
<sequence length="128" mass="14326">MVIDTDLRNDVRSTFETQGLVAAVDQFFQKVNADIASGKQADLHYLDTVGKNVSIATGGTKYYSASQGKILDLGLPEGKTVDDFSPQQLEAMNFNKEQRLAIANYEYIKEGSFQQKINKSFCRRVYDS</sequence>
<dbReference type="Proteomes" id="UP001595926">
    <property type="component" value="Unassembled WGS sequence"/>
</dbReference>
<evidence type="ECO:0000313" key="2">
    <source>
        <dbReference type="Proteomes" id="UP001595926"/>
    </source>
</evidence>
<accession>A0ABV9TE77</accession>
<proteinExistence type="predicted"/>
<reference evidence="2" key="1">
    <citation type="journal article" date="2019" name="Int. J. Syst. Evol. Microbiol.">
        <title>The Global Catalogue of Microorganisms (GCM) 10K type strain sequencing project: providing services to taxonomists for standard genome sequencing and annotation.</title>
        <authorList>
            <consortium name="The Broad Institute Genomics Platform"/>
            <consortium name="The Broad Institute Genome Sequencing Center for Infectious Disease"/>
            <person name="Wu L."/>
            <person name="Ma J."/>
        </authorList>
    </citation>
    <scope>NUCLEOTIDE SEQUENCE [LARGE SCALE GENOMIC DNA]</scope>
    <source>
        <strain evidence="2">CGMCC 1.13718</strain>
    </source>
</reference>
<dbReference type="RefSeq" id="WP_119330936.1">
    <property type="nucleotide sequence ID" value="NZ_JBHSJH010000003.1"/>
</dbReference>
<protein>
    <submittedName>
        <fullName evidence="1">Uncharacterized protein</fullName>
    </submittedName>
</protein>
<organism evidence="1 2">
    <name type="scientific">Pseudofrancisella aestuarii</name>
    <dbReference type="NCBI Taxonomy" id="2670347"/>
    <lineage>
        <taxon>Bacteria</taxon>
        <taxon>Pseudomonadati</taxon>
        <taxon>Pseudomonadota</taxon>
        <taxon>Gammaproteobacteria</taxon>
        <taxon>Thiotrichales</taxon>
        <taxon>Francisellaceae</taxon>
        <taxon>Pseudofrancisella</taxon>
    </lineage>
</organism>
<dbReference type="EMBL" id="JBHSJH010000003">
    <property type="protein sequence ID" value="MFC4893081.1"/>
    <property type="molecule type" value="Genomic_DNA"/>
</dbReference>